<comment type="caution">
    <text evidence="1">The sequence shown here is derived from an EMBL/GenBank/DDBJ whole genome shotgun (WGS) entry which is preliminary data.</text>
</comment>
<dbReference type="AlphaFoldDB" id="A0A9E5MN88"/>
<protein>
    <submittedName>
        <fullName evidence="1">Uncharacterized protein</fullName>
    </submittedName>
</protein>
<organism evidence="1 2">
    <name type="scientific">Pseudomaricurvus hydrocarbonicus</name>
    <dbReference type="NCBI Taxonomy" id="1470433"/>
    <lineage>
        <taxon>Bacteria</taxon>
        <taxon>Pseudomonadati</taxon>
        <taxon>Pseudomonadota</taxon>
        <taxon>Gammaproteobacteria</taxon>
        <taxon>Cellvibrionales</taxon>
        <taxon>Cellvibrionaceae</taxon>
        <taxon>Pseudomaricurvus</taxon>
    </lineage>
</organism>
<evidence type="ECO:0000313" key="2">
    <source>
        <dbReference type="Proteomes" id="UP000787472"/>
    </source>
</evidence>
<dbReference type="Proteomes" id="UP000787472">
    <property type="component" value="Unassembled WGS sequence"/>
</dbReference>
<name>A0A9E5MN88_9GAMM</name>
<keyword evidence="2" id="KW-1185">Reference proteome</keyword>
<dbReference type="EMBL" id="JAAONZ010000016">
    <property type="protein sequence ID" value="NHO67345.1"/>
    <property type="molecule type" value="Genomic_DNA"/>
</dbReference>
<evidence type="ECO:0000313" key="1">
    <source>
        <dbReference type="EMBL" id="NHO67345.1"/>
    </source>
</evidence>
<accession>A0A9E5MN88</accession>
<sequence length="115" mass="13134">MNPSPSLLPSGFETLEPFVDFWATDTSAKRAQRRDSSTEEQRQQFYNAIISLAPTALDQLDAKPISEWDDSEKRLMQLVLSFGHIAMAVELQKDAEAEHVKWRPFMHITTTPADR</sequence>
<gene>
    <name evidence="1" type="ORF">G8770_17500</name>
</gene>
<dbReference type="RefSeq" id="WP_167189869.1">
    <property type="nucleotide sequence ID" value="NZ_JAAONZ010000016.1"/>
</dbReference>
<proteinExistence type="predicted"/>
<reference evidence="1" key="1">
    <citation type="submission" date="2020-03" db="EMBL/GenBank/DDBJ databases">
        <authorList>
            <person name="Guo F."/>
        </authorList>
    </citation>
    <scope>NUCLEOTIDE SEQUENCE</scope>
    <source>
        <strain evidence="1">JCM 30134</strain>
    </source>
</reference>